<accession>A0A8S9X7G7</accession>
<reference evidence="2" key="1">
    <citation type="journal article" date="2021" name="Mol. Ecol. Resour.">
        <title>Apolygus lucorum genome provides insights into omnivorousness and mesophyll feeding.</title>
        <authorList>
            <person name="Liu Y."/>
            <person name="Liu H."/>
            <person name="Wang H."/>
            <person name="Huang T."/>
            <person name="Liu B."/>
            <person name="Yang B."/>
            <person name="Yin L."/>
            <person name="Li B."/>
            <person name="Zhang Y."/>
            <person name="Zhang S."/>
            <person name="Jiang F."/>
            <person name="Zhang X."/>
            <person name="Ren Y."/>
            <person name="Wang B."/>
            <person name="Wang S."/>
            <person name="Lu Y."/>
            <person name="Wu K."/>
            <person name="Fan W."/>
            <person name="Wang G."/>
        </authorList>
    </citation>
    <scope>NUCLEOTIDE SEQUENCE</scope>
    <source>
        <strain evidence="2">12Hb</strain>
    </source>
</reference>
<dbReference type="SUPFAM" id="SSF47565">
    <property type="entry name" value="Insect pheromone/odorant-binding proteins"/>
    <property type="match status" value="1"/>
</dbReference>
<dbReference type="InterPro" id="IPR006170">
    <property type="entry name" value="PBP/GOBP"/>
</dbReference>
<dbReference type="AlphaFoldDB" id="A0A8S9X7G7"/>
<dbReference type="Proteomes" id="UP000466442">
    <property type="component" value="Linkage Group LG9"/>
</dbReference>
<gene>
    <name evidence="2" type="ORF">GE061_019087</name>
</gene>
<dbReference type="GO" id="GO:0005549">
    <property type="term" value="F:odorant binding"/>
    <property type="evidence" value="ECO:0007669"/>
    <property type="project" value="InterPro"/>
</dbReference>
<organism evidence="2 3">
    <name type="scientific">Apolygus lucorum</name>
    <name type="common">Small green plant bug</name>
    <name type="synonym">Lygocoris lucorum</name>
    <dbReference type="NCBI Taxonomy" id="248454"/>
    <lineage>
        <taxon>Eukaryota</taxon>
        <taxon>Metazoa</taxon>
        <taxon>Ecdysozoa</taxon>
        <taxon>Arthropoda</taxon>
        <taxon>Hexapoda</taxon>
        <taxon>Insecta</taxon>
        <taxon>Pterygota</taxon>
        <taxon>Neoptera</taxon>
        <taxon>Paraneoptera</taxon>
        <taxon>Hemiptera</taxon>
        <taxon>Heteroptera</taxon>
        <taxon>Panheteroptera</taxon>
        <taxon>Cimicomorpha</taxon>
        <taxon>Miridae</taxon>
        <taxon>Mirini</taxon>
        <taxon>Apolygus</taxon>
    </lineage>
</organism>
<evidence type="ECO:0000313" key="2">
    <source>
        <dbReference type="EMBL" id="KAF6204922.1"/>
    </source>
</evidence>
<dbReference type="InterPro" id="IPR036728">
    <property type="entry name" value="PBP_GOBP_sf"/>
</dbReference>
<dbReference type="Pfam" id="PF01395">
    <property type="entry name" value="PBP_GOBP"/>
    <property type="match status" value="1"/>
</dbReference>
<evidence type="ECO:0000313" key="3">
    <source>
        <dbReference type="Proteomes" id="UP000466442"/>
    </source>
</evidence>
<keyword evidence="3" id="KW-1185">Reference proteome</keyword>
<dbReference type="Gene3D" id="1.10.238.20">
    <property type="entry name" value="Pheromone/general odorant binding protein domain"/>
    <property type="match status" value="1"/>
</dbReference>
<keyword evidence="1" id="KW-0732">Signal</keyword>
<comment type="caution">
    <text evidence="2">The sequence shown here is derived from an EMBL/GenBank/DDBJ whole genome shotgun (WGS) entry which is preliminary data.</text>
</comment>
<dbReference type="EMBL" id="WIXP02000009">
    <property type="protein sequence ID" value="KAF6204922.1"/>
    <property type="molecule type" value="Genomic_DNA"/>
</dbReference>
<feature type="signal peptide" evidence="1">
    <location>
        <begin position="1"/>
        <end position="26"/>
    </location>
</feature>
<protein>
    <submittedName>
        <fullName evidence="2">Uncharacterized protein</fullName>
    </submittedName>
</protein>
<evidence type="ECO:0000256" key="1">
    <source>
        <dbReference type="SAM" id="SignalP"/>
    </source>
</evidence>
<name>A0A8S9X7G7_APOLU</name>
<sequence length="133" mass="15339">MGEMATLTRIFEILAVLLMARGCVWALDEPALNEAHADDLKLFKNIYTMVQSCIVKDDVNVDDCLEMFRGGNLGNEKYQKCKCLIPCVAKYLNMMYTDGTYDFHEIRKMTSEVKSDYFRKEIERVLDICETGK</sequence>
<feature type="chain" id="PRO_5035937915" evidence="1">
    <location>
        <begin position="27"/>
        <end position="133"/>
    </location>
</feature>
<proteinExistence type="predicted"/>